<keyword evidence="16" id="KW-1185">Reference proteome</keyword>
<evidence type="ECO:0000256" key="4">
    <source>
        <dbReference type="ARBA" id="ARBA00022729"/>
    </source>
</evidence>
<dbReference type="PROSITE" id="PS00383">
    <property type="entry name" value="TYR_PHOSPHATASE_1"/>
    <property type="match status" value="1"/>
</dbReference>
<feature type="domain" description="Fibronectin type-III" evidence="14">
    <location>
        <begin position="1043"/>
        <end position="1127"/>
    </location>
</feature>
<evidence type="ECO:0000259" key="12">
    <source>
        <dbReference type="PROSITE" id="PS50055"/>
    </source>
</evidence>
<dbReference type="Pfam" id="PF00041">
    <property type="entry name" value="fn3"/>
    <property type="match status" value="6"/>
</dbReference>
<evidence type="ECO:0000256" key="10">
    <source>
        <dbReference type="SAM" id="MobiDB-lite"/>
    </source>
</evidence>
<dbReference type="InterPro" id="IPR050713">
    <property type="entry name" value="RTP_Phos/Ushers"/>
</dbReference>
<dbReference type="Gene3D" id="2.60.40.10">
    <property type="entry name" value="Immunoglobulins"/>
    <property type="match status" value="11"/>
</dbReference>
<keyword evidence="9" id="KW-0325">Glycoprotein</keyword>
<name>A0ABP0FY15_CLALP</name>
<dbReference type="SUPFAM" id="SSF49265">
    <property type="entry name" value="Fibronectin type III"/>
    <property type="match status" value="8"/>
</dbReference>
<dbReference type="PANTHER" id="PTHR46957:SF3">
    <property type="entry name" value="CYTOKINE RECEPTOR"/>
    <property type="match status" value="1"/>
</dbReference>
<proteinExistence type="inferred from homology"/>
<dbReference type="InterPro" id="IPR000387">
    <property type="entry name" value="Tyr_Pase_dom"/>
</dbReference>
<evidence type="ECO:0000259" key="14">
    <source>
        <dbReference type="PROSITE" id="PS50853"/>
    </source>
</evidence>
<evidence type="ECO:0000256" key="1">
    <source>
        <dbReference type="ARBA" id="ARBA00004167"/>
    </source>
</evidence>
<keyword evidence="6" id="KW-0904">Protein phosphatase</keyword>
<dbReference type="PROSITE" id="PS50055">
    <property type="entry name" value="TYR_PHOSPHATASE_PTP"/>
    <property type="match status" value="1"/>
</dbReference>
<dbReference type="PROSITE" id="PS50056">
    <property type="entry name" value="TYR_PHOSPHATASE_2"/>
    <property type="match status" value="1"/>
</dbReference>
<evidence type="ECO:0000256" key="9">
    <source>
        <dbReference type="ARBA" id="ARBA00023180"/>
    </source>
</evidence>
<comment type="subcellular location">
    <subcellularLocation>
        <location evidence="1">Membrane</location>
        <topology evidence="1">Single-pass membrane protein</topology>
    </subcellularLocation>
</comment>
<feature type="compositionally biased region" description="Polar residues" evidence="10">
    <location>
        <begin position="1126"/>
        <end position="1145"/>
    </location>
</feature>
<protein>
    <recommendedName>
        <fullName evidence="17">Protein-tyrosine-phosphatase</fullName>
    </recommendedName>
</protein>
<sequence length="1663" mass="181936">MPGGSSGSTNNPATETTTTDAVTDLGVTTAASTTNTTIPAPSAPSDLSVQTTSTTANLTWIAPDGDVTGYFIYYGLVSDDELVKVNEVPSPSTNYKVDCLVSNSAYKFAVSSQFADAESERSDVIKANTTLTKPTEIDVEIKSLSNVEIQWTPIDVGGGVMKVENYIIFWSSIFGKENTSVNTTYCSVYTCTFYITADWQPNTEYEVQVAAESSASVLGDVSDAVYRTTAFGPPSNVTVASSTLSTMNIIWNSPDIGGGARVIEYYQIVLDPVDENGQKSFSTSDDTTHIEISNLSPNTQYSSTVSASVVIDDKVGAGAPSEKAFGWTVPGSPSNVSIEYGEVNTTEVEVKFVKPQNGATQYESRFVAASGVEKRFSSTNSPIEAFNLKPGETYDVYVRANNSAGYGLDSESKKITMVPLPVVDLKVENVTDNFVSISWNISQDDFKFDSQVVQYTFGNNSKQDVIDNNTFSHKIENLTSGAEYLIEVFTKSNNVRSEPTVAVEVTELLGVLGLRAETQTTTSIEVTWEAPPARLNFDNYSITYDPSNTDFTAIIVPAPASSTNITGLNPGTLYKVSITCIGIVESDTVVENLPTSPYPVEQLKASASSSNSVNVMWEEPAQGGFYGFEVYAVNGSNLIQNITIDTNTTMTTELYNLIPGTRYDVCSEVVFYGVSSHPVCQEDTPTNPAPVTNLTVPHVAEENVVDISWSEPSIGSIDYYAVSFENSKGDIEENTTSNLSYSFNAEYGEKYDVRVLSVFANLNSTEEPATTVISPLAADNVNSYPSNTTMLTVSWTHPSGTVGEYEVYAELNGTLIGVNTTVPGDAQTTAIPSLYPGTYYNVFVKSFSFNVEGSAASITQVPTVPNPPMSLDVAGTFPGNVTSISWSPPNTGSADYYIITYSDVQTSNVFENETSDKTSYELTVEFGSKYTIEVFSVFGGYKNGEAANGVTTTYPDSVKELKISQNKGSPSTTLDLAWIKPSGNGDEIQIEYSNSQSSETKTANFDDTGSTVSVEPGYNYTANVRVFSNNLHSETQSVQVNSKPNQPQYVVIVGVNNLTLSWEFPKGNYEGFIATCEGQRFYVDKTEKSHTCSGLNPNSQYTVDVNSWITDINGAEETSLVKETSHATGSASPAPANSSVELSSDGKQTPNAITFLLPEGTFTDKNGPIEYYAVYITLADNTDKTTLGPDLTKRDSCQDLGGETKECVSLWYDVRDLNTNSRTKRSFDDPVPNPPISFIIGNGSESTSPWNESYINYKLQPNTDYQVSVAAKTSNDEMTAMNWSVVIPTTSNGISGGAIAGIVIGAIVAAALVIGGVYFYMRRKKTSKEPSHPGHTFTLDNPKTTKTSIKCKDFVEFMDNNPNSKLRAQYQDDLVDVGREQRTEAASLGDNKPKNRYKNILPYDNTIVKLSGSNLPNSDYINANYMPGYRGEKEFIATQGPLPNTANDFWRMVWEQNSRIIVMVTQTKEGGKVKCHPYWPFDNQPMKAGLVTVQMKSEFELADWTIRDFQLSVRKETRDITHYQYTAWPDHGVPDTAENLINFVRKVREAIDKEDDKFGPTTVHCSAGVGRTGTFIAMDCLLQHMKDHDYVDIFSIVREMRESRMYMVQTEGQYILIHQMVRDLIKQACNDNENVYENTRAATSEPVYQNMTLHGANNSSFRL</sequence>
<dbReference type="CDD" id="cd00063">
    <property type="entry name" value="FN3"/>
    <property type="match status" value="8"/>
</dbReference>
<dbReference type="InterPro" id="IPR003961">
    <property type="entry name" value="FN3_dom"/>
</dbReference>
<evidence type="ECO:0000256" key="6">
    <source>
        <dbReference type="ARBA" id="ARBA00022912"/>
    </source>
</evidence>
<feature type="domain" description="Fibronectin type-III" evidence="14">
    <location>
        <begin position="332"/>
        <end position="421"/>
    </location>
</feature>
<evidence type="ECO:0000259" key="13">
    <source>
        <dbReference type="PROSITE" id="PS50056"/>
    </source>
</evidence>
<keyword evidence="4" id="KW-0732">Signal</keyword>
<evidence type="ECO:0000256" key="2">
    <source>
        <dbReference type="ARBA" id="ARBA00009580"/>
    </source>
</evidence>
<comment type="caution">
    <text evidence="15">The sequence shown here is derived from an EMBL/GenBank/DDBJ whole genome shotgun (WGS) entry which is preliminary data.</text>
</comment>
<reference evidence="15 16" key="1">
    <citation type="submission" date="2024-02" db="EMBL/GenBank/DDBJ databases">
        <authorList>
            <person name="Daric V."/>
            <person name="Darras S."/>
        </authorList>
    </citation>
    <scope>NUCLEOTIDE SEQUENCE [LARGE SCALE GENOMIC DNA]</scope>
</reference>
<dbReference type="InterPro" id="IPR003595">
    <property type="entry name" value="Tyr_Pase_cat"/>
</dbReference>
<feature type="region of interest" description="Disordered" evidence="10">
    <location>
        <begin position="1"/>
        <end position="21"/>
    </location>
</feature>
<dbReference type="CDD" id="cd12841">
    <property type="entry name" value="TM_EphA1"/>
    <property type="match status" value="1"/>
</dbReference>
<feature type="transmembrane region" description="Helical" evidence="11">
    <location>
        <begin position="1298"/>
        <end position="1321"/>
    </location>
</feature>
<feature type="compositionally biased region" description="Low complexity" evidence="10">
    <location>
        <begin position="9"/>
        <end position="21"/>
    </location>
</feature>
<evidence type="ECO:0000313" key="15">
    <source>
        <dbReference type="EMBL" id="CAK8684482.1"/>
    </source>
</evidence>
<evidence type="ECO:0008006" key="17">
    <source>
        <dbReference type="Google" id="ProtNLM"/>
    </source>
</evidence>
<dbReference type="InterPro" id="IPR013783">
    <property type="entry name" value="Ig-like_fold"/>
</dbReference>
<dbReference type="InterPro" id="IPR036116">
    <property type="entry name" value="FN3_sf"/>
</dbReference>
<evidence type="ECO:0000256" key="8">
    <source>
        <dbReference type="ARBA" id="ARBA00023136"/>
    </source>
</evidence>
<feature type="domain" description="Tyrosine-protein phosphatase" evidence="12">
    <location>
        <begin position="1366"/>
        <end position="1624"/>
    </location>
</feature>
<dbReference type="InterPro" id="IPR016130">
    <property type="entry name" value="Tyr_Pase_AS"/>
</dbReference>
<evidence type="ECO:0000256" key="3">
    <source>
        <dbReference type="ARBA" id="ARBA00022692"/>
    </source>
</evidence>
<feature type="domain" description="Fibronectin type-III" evidence="14">
    <location>
        <begin position="233"/>
        <end position="331"/>
    </location>
</feature>
<evidence type="ECO:0000256" key="11">
    <source>
        <dbReference type="SAM" id="Phobius"/>
    </source>
</evidence>
<feature type="domain" description="Fibronectin type-III" evidence="14">
    <location>
        <begin position="777"/>
        <end position="867"/>
    </location>
</feature>
<feature type="domain" description="Tyrosine specific protein phosphatases" evidence="13">
    <location>
        <begin position="1541"/>
        <end position="1615"/>
    </location>
</feature>
<dbReference type="Gene3D" id="3.90.190.10">
    <property type="entry name" value="Protein tyrosine phosphatase superfamily"/>
    <property type="match status" value="1"/>
</dbReference>
<dbReference type="InterPro" id="IPR029021">
    <property type="entry name" value="Prot-tyrosine_phosphatase-like"/>
</dbReference>
<keyword evidence="5" id="KW-0378">Hydrolase</keyword>
<dbReference type="PRINTS" id="PR00700">
    <property type="entry name" value="PRTYPHPHTASE"/>
</dbReference>
<organism evidence="15 16">
    <name type="scientific">Clavelina lepadiformis</name>
    <name type="common">Light-bulb sea squirt</name>
    <name type="synonym">Ascidia lepadiformis</name>
    <dbReference type="NCBI Taxonomy" id="159417"/>
    <lineage>
        <taxon>Eukaryota</taxon>
        <taxon>Metazoa</taxon>
        <taxon>Chordata</taxon>
        <taxon>Tunicata</taxon>
        <taxon>Ascidiacea</taxon>
        <taxon>Aplousobranchia</taxon>
        <taxon>Clavelinidae</taxon>
        <taxon>Clavelina</taxon>
    </lineage>
</organism>
<evidence type="ECO:0000256" key="5">
    <source>
        <dbReference type="ARBA" id="ARBA00022801"/>
    </source>
</evidence>
<dbReference type="SMART" id="SM00194">
    <property type="entry name" value="PTPc"/>
    <property type="match status" value="1"/>
</dbReference>
<dbReference type="SMART" id="SM00404">
    <property type="entry name" value="PTPc_motif"/>
    <property type="match status" value="1"/>
</dbReference>
<evidence type="ECO:0000256" key="7">
    <source>
        <dbReference type="ARBA" id="ARBA00022989"/>
    </source>
</evidence>
<keyword evidence="3 11" id="KW-0812">Transmembrane</keyword>
<dbReference type="Proteomes" id="UP001642483">
    <property type="component" value="Unassembled WGS sequence"/>
</dbReference>
<dbReference type="SMART" id="SM00060">
    <property type="entry name" value="FN3"/>
    <property type="match status" value="12"/>
</dbReference>
<dbReference type="Pfam" id="PF00102">
    <property type="entry name" value="Y_phosphatase"/>
    <property type="match status" value="1"/>
</dbReference>
<keyword evidence="8 11" id="KW-0472">Membrane</keyword>
<dbReference type="PROSITE" id="PS50853">
    <property type="entry name" value="FN3"/>
    <property type="match status" value="6"/>
</dbReference>
<dbReference type="SUPFAM" id="SSF52799">
    <property type="entry name" value="(Phosphotyrosine protein) phosphatases II"/>
    <property type="match status" value="1"/>
</dbReference>
<feature type="domain" description="Fibronectin type-III" evidence="14">
    <location>
        <begin position="510"/>
        <end position="606"/>
    </location>
</feature>
<feature type="domain" description="Fibronectin type-III" evidence="14">
    <location>
        <begin position="40"/>
        <end position="135"/>
    </location>
</feature>
<keyword evidence="7 11" id="KW-1133">Transmembrane helix</keyword>
<accession>A0ABP0FY15</accession>
<gene>
    <name evidence="15" type="ORF">CVLEPA_LOCUS15461</name>
</gene>
<dbReference type="InterPro" id="IPR000242">
    <property type="entry name" value="PTP_cat"/>
</dbReference>
<feature type="region of interest" description="Disordered" evidence="10">
    <location>
        <begin position="1121"/>
        <end position="1145"/>
    </location>
</feature>
<dbReference type="EMBL" id="CAWYQH010000097">
    <property type="protein sequence ID" value="CAK8684482.1"/>
    <property type="molecule type" value="Genomic_DNA"/>
</dbReference>
<dbReference type="PANTHER" id="PTHR46957">
    <property type="entry name" value="CYTOKINE RECEPTOR"/>
    <property type="match status" value="1"/>
</dbReference>
<evidence type="ECO:0000313" key="16">
    <source>
        <dbReference type="Proteomes" id="UP001642483"/>
    </source>
</evidence>
<comment type="similarity">
    <text evidence="2">Belongs to the protein-tyrosine phosphatase family.</text>
</comment>